<evidence type="ECO:0000313" key="3">
    <source>
        <dbReference type="Proteomes" id="UP000837803"/>
    </source>
</evidence>
<dbReference type="Pfam" id="PF07676">
    <property type="entry name" value="PD40"/>
    <property type="match status" value="5"/>
</dbReference>
<organism evidence="2 3">
    <name type="scientific">Neolewinella maritima</name>
    <dbReference type="NCBI Taxonomy" id="1383882"/>
    <lineage>
        <taxon>Bacteria</taxon>
        <taxon>Pseudomonadati</taxon>
        <taxon>Bacteroidota</taxon>
        <taxon>Saprospiria</taxon>
        <taxon>Saprospirales</taxon>
        <taxon>Lewinellaceae</taxon>
        <taxon>Neolewinella</taxon>
    </lineage>
</organism>
<dbReference type="InterPro" id="IPR011659">
    <property type="entry name" value="WD40"/>
</dbReference>
<protein>
    <recommendedName>
        <fullName evidence="4">Transporter</fullName>
    </recommendedName>
</protein>
<dbReference type="EMBL" id="CAKLPZ010000001">
    <property type="protein sequence ID" value="CAH0999144.1"/>
    <property type="molecule type" value="Genomic_DNA"/>
</dbReference>
<comment type="caution">
    <text evidence="2">The sequence shown here is derived from an EMBL/GenBank/DDBJ whole genome shotgun (WGS) entry which is preliminary data.</text>
</comment>
<keyword evidence="3" id="KW-1185">Reference proteome</keyword>
<evidence type="ECO:0008006" key="4">
    <source>
        <dbReference type="Google" id="ProtNLM"/>
    </source>
</evidence>
<dbReference type="PANTHER" id="PTHR36842">
    <property type="entry name" value="PROTEIN TOLB HOMOLOG"/>
    <property type="match status" value="1"/>
</dbReference>
<dbReference type="Proteomes" id="UP000837803">
    <property type="component" value="Unassembled WGS sequence"/>
</dbReference>
<sequence length="280" mass="31159">MVSTLEVYDVTTDERSLVYSEEDHFEAPNWSPDGSYFLINQSGSLYRIYPDGRKEQLDTGFANRCNNDHGISPDGTTIAFSHNLEDGPDGWLTSCIFTVPLAGGTPTQVTEQVPSFWHGWSPDGKTLTYTAQRDDRFNVYTVATTGGEETALTDSDGLDDGPSYAPDGQHMYYNSADSGSMEIWRMHPDGSNKEMLTDDGYSNWFAHPSPDGTQFVFISYLRDQGSAHPAMKEVVLRLYNLEDHSIRVLCGFTGGQGSLNVPSWSPDGTRFAFVSYRYTN</sequence>
<name>A0ABM9AWW0_9BACT</name>
<dbReference type="InterPro" id="IPR011042">
    <property type="entry name" value="6-blade_b-propeller_TolB-like"/>
</dbReference>
<dbReference type="Gene3D" id="2.120.10.30">
    <property type="entry name" value="TolB, C-terminal domain"/>
    <property type="match status" value="1"/>
</dbReference>
<accession>A0ABM9AWW0</accession>
<dbReference type="PANTHER" id="PTHR36842:SF1">
    <property type="entry name" value="PROTEIN TOLB"/>
    <property type="match status" value="1"/>
</dbReference>
<reference evidence="2" key="1">
    <citation type="submission" date="2021-12" db="EMBL/GenBank/DDBJ databases">
        <authorList>
            <person name="Rodrigo-Torres L."/>
            <person name="Arahal R. D."/>
            <person name="Lucena T."/>
        </authorList>
    </citation>
    <scope>NUCLEOTIDE SEQUENCE</scope>
    <source>
        <strain evidence="2">CECT 8419</strain>
    </source>
</reference>
<dbReference type="SUPFAM" id="SSF82171">
    <property type="entry name" value="DPP6 N-terminal domain-like"/>
    <property type="match status" value="1"/>
</dbReference>
<dbReference type="RefSeq" id="WP_238749341.1">
    <property type="nucleotide sequence ID" value="NZ_CAKLPZ010000001.1"/>
</dbReference>
<gene>
    <name evidence="2" type="ORF">LEM8419_00441</name>
</gene>
<comment type="similarity">
    <text evidence="1">Belongs to the TolB family.</text>
</comment>
<evidence type="ECO:0000256" key="1">
    <source>
        <dbReference type="ARBA" id="ARBA00009820"/>
    </source>
</evidence>
<evidence type="ECO:0000313" key="2">
    <source>
        <dbReference type="EMBL" id="CAH0999144.1"/>
    </source>
</evidence>
<proteinExistence type="inferred from homology"/>